<dbReference type="Proteomes" id="UP000600918">
    <property type="component" value="Unassembled WGS sequence"/>
</dbReference>
<evidence type="ECO:0000313" key="2">
    <source>
        <dbReference type="Proteomes" id="UP000600918"/>
    </source>
</evidence>
<comment type="caution">
    <text evidence="1">The sequence shown here is derived from an EMBL/GenBank/DDBJ whole genome shotgun (WGS) entry which is preliminary data.</text>
</comment>
<reference evidence="1" key="1">
    <citation type="journal article" date="2020" name="G3 (Bethesda)">
        <title>High-Quality Assemblies for Three Invasive Social Wasps from the &lt;i&gt;Vespula&lt;/i&gt; Genus.</title>
        <authorList>
            <person name="Harrop T.W.R."/>
            <person name="Guhlin J."/>
            <person name="McLaughlin G.M."/>
            <person name="Permina E."/>
            <person name="Stockwell P."/>
            <person name="Gilligan J."/>
            <person name="Le Lec M.F."/>
            <person name="Gruber M.A.M."/>
            <person name="Quinn O."/>
            <person name="Lovegrove M."/>
            <person name="Duncan E.J."/>
            <person name="Remnant E.J."/>
            <person name="Van Eeckhoven J."/>
            <person name="Graham B."/>
            <person name="Knapp R.A."/>
            <person name="Langford K.W."/>
            <person name="Kronenberg Z."/>
            <person name="Press M.O."/>
            <person name="Eacker S.M."/>
            <person name="Wilson-Rankin E.E."/>
            <person name="Purcell J."/>
            <person name="Lester P.J."/>
            <person name="Dearden P.K."/>
        </authorList>
    </citation>
    <scope>NUCLEOTIDE SEQUENCE</scope>
    <source>
        <strain evidence="1">Volc-1</strain>
    </source>
</reference>
<dbReference type="EMBL" id="JACSDY010000005">
    <property type="protein sequence ID" value="KAF7427376.1"/>
    <property type="molecule type" value="Genomic_DNA"/>
</dbReference>
<accession>A0A834P4Z1</accession>
<gene>
    <name evidence="1" type="ORF">H0235_007070</name>
</gene>
<keyword evidence="2" id="KW-1185">Reference proteome</keyword>
<name>A0A834P4Z1_VESPE</name>
<dbReference type="AlphaFoldDB" id="A0A834P4Z1"/>
<sequence length="71" mass="8219">MYLLFGFFRGSVVSPGQGQKRKFQREKFRPPVWPSTMLDILSHLLGRCTVIVKRGEAVKSPNYCIEARLYN</sequence>
<organism evidence="1 2">
    <name type="scientific">Vespula pensylvanica</name>
    <name type="common">Western yellow jacket</name>
    <name type="synonym">Wasp</name>
    <dbReference type="NCBI Taxonomy" id="30213"/>
    <lineage>
        <taxon>Eukaryota</taxon>
        <taxon>Metazoa</taxon>
        <taxon>Ecdysozoa</taxon>
        <taxon>Arthropoda</taxon>
        <taxon>Hexapoda</taxon>
        <taxon>Insecta</taxon>
        <taxon>Pterygota</taxon>
        <taxon>Neoptera</taxon>
        <taxon>Endopterygota</taxon>
        <taxon>Hymenoptera</taxon>
        <taxon>Apocrita</taxon>
        <taxon>Aculeata</taxon>
        <taxon>Vespoidea</taxon>
        <taxon>Vespidae</taxon>
        <taxon>Vespinae</taxon>
        <taxon>Vespula</taxon>
    </lineage>
</organism>
<protein>
    <submittedName>
        <fullName evidence="1">Uncharacterized protein</fullName>
    </submittedName>
</protein>
<proteinExistence type="predicted"/>
<evidence type="ECO:0000313" key="1">
    <source>
        <dbReference type="EMBL" id="KAF7427376.1"/>
    </source>
</evidence>